<dbReference type="EMBL" id="JAUTXU010000025">
    <property type="protein sequence ID" value="KAK3719613.1"/>
    <property type="molecule type" value="Genomic_DNA"/>
</dbReference>
<sequence>MKDELRIFTPIGNIGYGYSNSIFWSTVESGNVDAIICDSGSTDSGPQKLALGSSTVPRESYEADLEPMVAAAHAYRVPTIIASAGGDGSNDHVDLFVEIIEKIVREQQFRTLKVVKIYAEIDKDTVASALHASPSGISPCGTGVYPLTNQDISSASRIVAQMGMQPFINAMHANPDFDIIIAGRSYDPAPYAAFCLYHNFADLGLAYHMGKIMECGAQCATPKSREALAVIRSDSFDVTPLDPGARCTSLSVAAHTLYEKTRPDFHYGPDGMLDSTKATYIELSDARSVRVQGSKFVQSTSETGWTIKLEGARTAGYHSIFVGGFADPILISQIDDLLARLKQYVASKCAFKYDLKLTVYGREDALSILGPEKGSGGVSQRQRQQPATIGILGQARAGTQREANMVVAMARIASVHGPYHGQKATSGNFGMPTAPMEISMGEVCEFNIYHLMRIEDPAEYFPIEVLLSEGSGKCEKVDKSRGPGTMTTAARLRSTKSSDPSNPVASGTEPFAFDPDQLGALASVIRAKNAGPFEITFDIMFSDLSTYHRVKSSGILTKTVVADLYGLDEAEVVTAMWWDQAFAFKATVTRPFVSGGWGEIDMHSSCQHVRLMQLRVPGMQQGLLASLPARLSQATTSLVKKSALGIPAFLVSFAVVGFALRQGYPAKGGFALLKLGSN</sequence>
<gene>
    <name evidence="1" type="ORF">LTR37_004150</name>
</gene>
<proteinExistence type="predicted"/>
<organism evidence="1 2">
    <name type="scientific">Vermiconidia calcicola</name>
    <dbReference type="NCBI Taxonomy" id="1690605"/>
    <lineage>
        <taxon>Eukaryota</taxon>
        <taxon>Fungi</taxon>
        <taxon>Dikarya</taxon>
        <taxon>Ascomycota</taxon>
        <taxon>Pezizomycotina</taxon>
        <taxon>Dothideomycetes</taxon>
        <taxon>Dothideomycetidae</taxon>
        <taxon>Mycosphaerellales</taxon>
        <taxon>Extremaceae</taxon>
        <taxon>Vermiconidia</taxon>
    </lineage>
</organism>
<evidence type="ECO:0000313" key="1">
    <source>
        <dbReference type="EMBL" id="KAK3719613.1"/>
    </source>
</evidence>
<accession>A0ACC3NN15</accession>
<evidence type="ECO:0000313" key="2">
    <source>
        <dbReference type="Proteomes" id="UP001281147"/>
    </source>
</evidence>
<name>A0ACC3NN15_9PEZI</name>
<reference evidence="1" key="1">
    <citation type="submission" date="2023-07" db="EMBL/GenBank/DDBJ databases">
        <title>Black Yeasts Isolated from many extreme environments.</title>
        <authorList>
            <person name="Coleine C."/>
            <person name="Stajich J.E."/>
            <person name="Selbmann L."/>
        </authorList>
    </citation>
    <scope>NUCLEOTIDE SEQUENCE</scope>
    <source>
        <strain evidence="1">CCFEE 5714</strain>
    </source>
</reference>
<keyword evidence="2" id="KW-1185">Reference proteome</keyword>
<comment type="caution">
    <text evidence="1">The sequence shown here is derived from an EMBL/GenBank/DDBJ whole genome shotgun (WGS) entry which is preliminary data.</text>
</comment>
<dbReference type="Proteomes" id="UP001281147">
    <property type="component" value="Unassembled WGS sequence"/>
</dbReference>
<protein>
    <submittedName>
        <fullName evidence="1">Uncharacterized protein</fullName>
    </submittedName>
</protein>